<dbReference type="GO" id="GO:0032259">
    <property type="term" value="P:methylation"/>
    <property type="evidence" value="ECO:0007669"/>
    <property type="project" value="UniProtKB-KW"/>
</dbReference>
<proteinExistence type="inferred from homology"/>
<sequence length="449" mass="49496">MFVLKSSAPSLRPLTKSNLQSITRKPLARSTALFRCQSTSTVSSSSKPAAKPNELAKVIGDSIKSTGPIPASRYMQFCLSHPVHGYYSKGDVFGQKGDFITSPEISQIFGELVAIWFLTRWMEVDSPTRVRVVELGPGRGTLMDDVLRTLFNFPGIAASINSVHLVENSEAMREVQSQTLSPRIEGKDVKLNWYTSVEEIPETKDEFTLFVAHEFFDAIPINVFEKTDMGWREVLIDRDPSYSPDLPTSSSPSGLRFTLSSSPTTLSTILPSTSPRFANLPSGSRIEVSQDSYKIMHRLGQVINQGLGGCGLVVDYGADKAFASSFRAFRKHEIVDVFEDPGNCDLTANVDFAYLRESLTGIATSLGPISQAQFLLSLGLQPRLRKLLDTAPLDRREAIEKGAKRLIDVLGMGSQYQVMGVVSGEPEMKEGIYPFPVKKETVESKVLRP</sequence>
<name>A0A0D0VTE1_CRYGA</name>
<dbReference type="InterPro" id="IPR038375">
    <property type="entry name" value="NDUFAF7_sf"/>
</dbReference>
<dbReference type="EC" id="2.1.1.320" evidence="7"/>
<dbReference type="SUPFAM" id="SSF53335">
    <property type="entry name" value="S-adenosyl-L-methionine-dependent methyltransferases"/>
    <property type="match status" value="1"/>
</dbReference>
<accession>A0A0D0VTE1</accession>
<evidence type="ECO:0000256" key="1">
    <source>
        <dbReference type="ARBA" id="ARBA00004173"/>
    </source>
</evidence>
<reference evidence="8" key="1">
    <citation type="submission" date="2015-01" db="EMBL/GenBank/DDBJ databases">
        <title>The Genome Sequence of Cryptococcus gattii CA1280.</title>
        <authorList>
            <consortium name="The Broad Institute Genomics Platform"/>
            <person name="Cuomo C."/>
            <person name="Litvintseva A."/>
            <person name="Chen Y."/>
            <person name="Heitman J."/>
            <person name="Sun S."/>
            <person name="Springer D."/>
            <person name="Dromer F."/>
            <person name="Young S."/>
            <person name="Zeng Q."/>
            <person name="Gargeya S."/>
            <person name="Abouelleil A."/>
            <person name="Alvarado L."/>
            <person name="Chapman S.B."/>
            <person name="Gainer-Dewar J."/>
            <person name="Goldberg J."/>
            <person name="Griggs A."/>
            <person name="Gujja S."/>
            <person name="Hansen M."/>
            <person name="Howarth C."/>
            <person name="Imamovic A."/>
            <person name="Larimer J."/>
            <person name="Murphy C."/>
            <person name="Naylor J."/>
            <person name="Pearson M."/>
            <person name="Priest M."/>
            <person name="Roberts A."/>
            <person name="Saif S."/>
            <person name="Shea T."/>
            <person name="Sykes S."/>
            <person name="Wortman J."/>
            <person name="Nusbaum C."/>
            <person name="Birren B."/>
        </authorList>
    </citation>
    <scope>NUCLEOTIDE SEQUENCE [LARGE SCALE GENOMIC DNA]</scope>
    <source>
        <strain evidence="8">CA1280</strain>
    </source>
</reference>
<comment type="catalytic activity">
    <reaction evidence="6 7">
        <text>L-arginyl-[protein] + 2 S-adenosyl-L-methionine = N(omega),N(omega)'-dimethyl-L-arginyl-[protein] + 2 S-adenosyl-L-homocysteine + 2 H(+)</text>
        <dbReference type="Rhea" id="RHEA:48108"/>
        <dbReference type="Rhea" id="RHEA-COMP:10532"/>
        <dbReference type="Rhea" id="RHEA-COMP:11992"/>
        <dbReference type="ChEBI" id="CHEBI:15378"/>
        <dbReference type="ChEBI" id="CHEBI:29965"/>
        <dbReference type="ChEBI" id="CHEBI:57856"/>
        <dbReference type="ChEBI" id="CHEBI:59789"/>
        <dbReference type="ChEBI" id="CHEBI:88221"/>
        <dbReference type="EC" id="2.1.1.320"/>
    </reaction>
</comment>
<dbReference type="GO" id="GO:0035243">
    <property type="term" value="F:protein-arginine omega-N symmetric methyltransferase activity"/>
    <property type="evidence" value="ECO:0007669"/>
    <property type="project" value="UniProtKB-EC"/>
</dbReference>
<gene>
    <name evidence="8" type="ORF">I312_01714</name>
</gene>
<dbReference type="HOGENOM" id="CLU_024840_3_1_1"/>
<dbReference type="FunFam" id="3.40.50.12710:FF:000006">
    <property type="entry name" value="Protein arginine methyltransferase NDUFAF7"/>
    <property type="match status" value="1"/>
</dbReference>
<evidence type="ECO:0000256" key="3">
    <source>
        <dbReference type="ARBA" id="ARBA00022603"/>
    </source>
</evidence>
<dbReference type="OrthoDB" id="438553at2759"/>
<dbReference type="PANTHER" id="PTHR12049:SF7">
    <property type="entry name" value="PROTEIN ARGININE METHYLTRANSFERASE NDUFAF7, MITOCHONDRIAL"/>
    <property type="match status" value="1"/>
</dbReference>
<dbReference type="GO" id="GO:0005739">
    <property type="term" value="C:mitochondrion"/>
    <property type="evidence" value="ECO:0007669"/>
    <property type="project" value="UniProtKB-SubCell"/>
</dbReference>
<evidence type="ECO:0000256" key="5">
    <source>
        <dbReference type="ARBA" id="ARBA00023128"/>
    </source>
</evidence>
<evidence type="ECO:0000256" key="6">
    <source>
        <dbReference type="ARBA" id="ARBA00048612"/>
    </source>
</evidence>
<evidence type="ECO:0000256" key="4">
    <source>
        <dbReference type="ARBA" id="ARBA00022679"/>
    </source>
</evidence>
<evidence type="ECO:0000256" key="7">
    <source>
        <dbReference type="RuleBase" id="RU364114"/>
    </source>
</evidence>
<dbReference type="Pfam" id="PF02636">
    <property type="entry name" value="Methyltransf_28"/>
    <property type="match status" value="1"/>
</dbReference>
<dbReference type="Gene3D" id="3.40.50.12710">
    <property type="match status" value="1"/>
</dbReference>
<dbReference type="InterPro" id="IPR029063">
    <property type="entry name" value="SAM-dependent_MTases_sf"/>
</dbReference>
<comment type="similarity">
    <text evidence="2 7">Belongs to the NDUFAF7 family.</text>
</comment>
<evidence type="ECO:0000313" key="8">
    <source>
        <dbReference type="EMBL" id="KIR48645.1"/>
    </source>
</evidence>
<comment type="function">
    <text evidence="7">Arginine methyltransferase involved in the assembly or stability of mitochondrial NADH:ubiquinone oxidoreductase complex (complex I).</text>
</comment>
<dbReference type="PANTHER" id="PTHR12049">
    <property type="entry name" value="PROTEIN ARGININE METHYLTRANSFERASE NDUFAF7, MITOCHONDRIAL"/>
    <property type="match status" value="1"/>
</dbReference>
<dbReference type="EMBL" id="KN847976">
    <property type="protein sequence ID" value="KIR48645.1"/>
    <property type="molecule type" value="Genomic_DNA"/>
</dbReference>
<keyword evidence="3 7" id="KW-0489">Methyltransferase</keyword>
<protein>
    <recommendedName>
        <fullName evidence="7">Protein arginine methyltransferase NDUFAF7</fullName>
        <ecNumber evidence="7">2.1.1.320</ecNumber>
    </recommendedName>
</protein>
<dbReference type="GO" id="GO:0032981">
    <property type="term" value="P:mitochondrial respiratory chain complex I assembly"/>
    <property type="evidence" value="ECO:0007669"/>
    <property type="project" value="TreeGrafter"/>
</dbReference>
<dbReference type="AlphaFoldDB" id="A0A0D0VTE1"/>
<evidence type="ECO:0000256" key="2">
    <source>
        <dbReference type="ARBA" id="ARBA00005891"/>
    </source>
</evidence>
<organism evidence="8">
    <name type="scientific">Cryptococcus bacillisporus CA1280</name>
    <dbReference type="NCBI Taxonomy" id="1296109"/>
    <lineage>
        <taxon>Eukaryota</taxon>
        <taxon>Fungi</taxon>
        <taxon>Dikarya</taxon>
        <taxon>Basidiomycota</taxon>
        <taxon>Agaricomycotina</taxon>
        <taxon>Tremellomycetes</taxon>
        <taxon>Tremellales</taxon>
        <taxon>Cryptococcaceae</taxon>
        <taxon>Cryptococcus</taxon>
        <taxon>Cryptococcus gattii species complex</taxon>
    </lineage>
</organism>
<keyword evidence="5 7" id="KW-0496">Mitochondrion</keyword>
<dbReference type="InterPro" id="IPR003788">
    <property type="entry name" value="NDUFAF7"/>
</dbReference>
<comment type="subcellular location">
    <subcellularLocation>
        <location evidence="1 7">Mitochondrion</location>
    </subcellularLocation>
</comment>
<keyword evidence="4 7" id="KW-0808">Transferase</keyword>